<dbReference type="InterPro" id="IPR005135">
    <property type="entry name" value="Endo/exonuclease/phosphatase"/>
</dbReference>
<keyword evidence="4" id="KW-1185">Reference proteome</keyword>
<dbReference type="Proteomes" id="UP001161406">
    <property type="component" value="Unassembled WGS sequence"/>
</dbReference>
<feature type="domain" description="Endonuclease/exonuclease/phosphatase" evidence="2">
    <location>
        <begin position="115"/>
        <end position="328"/>
    </location>
</feature>
<dbReference type="SUPFAM" id="SSF56219">
    <property type="entry name" value="DNase I-like"/>
    <property type="match status" value="1"/>
</dbReference>
<evidence type="ECO:0000256" key="1">
    <source>
        <dbReference type="SAM" id="Phobius"/>
    </source>
</evidence>
<keyword evidence="1" id="KW-0472">Membrane</keyword>
<reference evidence="3" key="1">
    <citation type="journal article" date="2014" name="Int. J. Syst. Evol. Microbiol.">
        <title>Complete genome of a new Firmicutes species belonging to the dominant human colonic microbiota ('Ruminococcus bicirculans') reveals two chromosomes and a selective capacity to utilize plant glucans.</title>
        <authorList>
            <consortium name="NISC Comparative Sequencing Program"/>
            <person name="Wegmann U."/>
            <person name="Louis P."/>
            <person name="Goesmann A."/>
            <person name="Henrissat B."/>
            <person name="Duncan S.H."/>
            <person name="Flint H.J."/>
        </authorList>
    </citation>
    <scope>NUCLEOTIDE SEQUENCE</scope>
    <source>
        <strain evidence="3">NBRC 103855</strain>
    </source>
</reference>
<comment type="caution">
    <text evidence="3">The sequence shown here is derived from an EMBL/GenBank/DDBJ whole genome shotgun (WGS) entry which is preliminary data.</text>
</comment>
<evidence type="ECO:0000313" key="4">
    <source>
        <dbReference type="Proteomes" id="UP001161406"/>
    </source>
</evidence>
<feature type="transmembrane region" description="Helical" evidence="1">
    <location>
        <begin position="12"/>
        <end position="44"/>
    </location>
</feature>
<gene>
    <name evidence="3" type="ORF">GCM10007913_19350</name>
</gene>
<keyword evidence="1" id="KW-1133">Transmembrane helix</keyword>
<dbReference type="EMBL" id="BSNG01000001">
    <property type="protein sequence ID" value="GLQ10003.1"/>
    <property type="molecule type" value="Genomic_DNA"/>
</dbReference>
<reference evidence="3" key="2">
    <citation type="submission" date="2023-01" db="EMBL/GenBank/DDBJ databases">
        <title>Draft genome sequence of Devosia yakushimensis strain NBRC 103855.</title>
        <authorList>
            <person name="Sun Q."/>
            <person name="Mori K."/>
        </authorList>
    </citation>
    <scope>NUCLEOTIDE SEQUENCE</scope>
    <source>
        <strain evidence="3">NBRC 103855</strain>
    </source>
</reference>
<feature type="transmembrane region" description="Helical" evidence="1">
    <location>
        <begin position="76"/>
        <end position="93"/>
    </location>
</feature>
<sequence length="338" mass="37318">MLSLASGSLMSLLFFLVRLGLLLGALGAATWSILALFGFAVPVFDLLNHAQILLLPATLIGLFLVTVLLRGNWRSAAMIYVFVGVAASANVMVPEFIASTQARPAAPATGVVRMMTHNLFGMNYEMEKVTAAIFAEDLDIIVLQEYFGEQASELHPLLAARYPYYARCRGGKRANLGLYSRIPFEQVEDGACPDNAYVTERTAHILAKFHTPDGKSFSVVTTHMDWPIPMQRQQDQLGRLSAVLDTIEGPMILAGDFNSTPWSYALRNFVSRNGLVRETVNLLTYPLSWFYLGAWRDTLPFLPLDHVMTRGGIVVHDLHAGRPTASDHLPVVFSFSVE</sequence>
<dbReference type="InterPro" id="IPR036691">
    <property type="entry name" value="Endo/exonu/phosph_ase_sf"/>
</dbReference>
<proteinExistence type="predicted"/>
<keyword evidence="1" id="KW-0812">Transmembrane</keyword>
<protein>
    <recommendedName>
        <fullName evidence="2">Endonuclease/exonuclease/phosphatase domain-containing protein</fullName>
    </recommendedName>
</protein>
<feature type="transmembrane region" description="Helical" evidence="1">
    <location>
        <begin position="50"/>
        <end position="69"/>
    </location>
</feature>
<accession>A0ABQ5UEG0</accession>
<evidence type="ECO:0000259" key="2">
    <source>
        <dbReference type="Pfam" id="PF03372"/>
    </source>
</evidence>
<name>A0ABQ5UEG0_9HYPH</name>
<dbReference type="Gene3D" id="3.60.10.10">
    <property type="entry name" value="Endonuclease/exonuclease/phosphatase"/>
    <property type="match status" value="1"/>
</dbReference>
<dbReference type="Pfam" id="PF03372">
    <property type="entry name" value="Exo_endo_phos"/>
    <property type="match status" value="1"/>
</dbReference>
<organism evidence="3 4">
    <name type="scientific">Devosia yakushimensis</name>
    <dbReference type="NCBI Taxonomy" id="470028"/>
    <lineage>
        <taxon>Bacteria</taxon>
        <taxon>Pseudomonadati</taxon>
        <taxon>Pseudomonadota</taxon>
        <taxon>Alphaproteobacteria</taxon>
        <taxon>Hyphomicrobiales</taxon>
        <taxon>Devosiaceae</taxon>
        <taxon>Devosia</taxon>
    </lineage>
</organism>
<evidence type="ECO:0000313" key="3">
    <source>
        <dbReference type="EMBL" id="GLQ10003.1"/>
    </source>
</evidence>